<feature type="transmembrane region" description="Helical" evidence="1">
    <location>
        <begin position="13"/>
        <end position="34"/>
    </location>
</feature>
<comment type="caution">
    <text evidence="2">The sequence shown here is derived from an EMBL/GenBank/DDBJ whole genome shotgun (WGS) entry which is preliminary data.</text>
</comment>
<organism evidence="2 3">
    <name type="scientific">Agrilutibacter niabensis</name>
    <dbReference type="NCBI Taxonomy" id="380628"/>
    <lineage>
        <taxon>Bacteria</taxon>
        <taxon>Pseudomonadati</taxon>
        <taxon>Pseudomonadota</taxon>
        <taxon>Gammaproteobacteria</taxon>
        <taxon>Lysobacterales</taxon>
        <taxon>Lysobacteraceae</taxon>
        <taxon>Agrilutibacter</taxon>
    </lineage>
</organism>
<keyword evidence="1" id="KW-0472">Membrane</keyword>
<dbReference type="EMBL" id="JAVDVW010000002">
    <property type="protein sequence ID" value="MDR7100034.1"/>
    <property type="molecule type" value="Genomic_DNA"/>
</dbReference>
<keyword evidence="3" id="KW-1185">Reference proteome</keyword>
<protein>
    <submittedName>
        <fullName evidence="2">Uncharacterized protein</fullName>
    </submittedName>
</protein>
<keyword evidence="1" id="KW-0812">Transmembrane</keyword>
<proteinExistence type="predicted"/>
<keyword evidence="1" id="KW-1133">Transmembrane helix</keyword>
<dbReference type="Proteomes" id="UP001267878">
    <property type="component" value="Unassembled WGS sequence"/>
</dbReference>
<accession>A0ABU1VRC0</accession>
<dbReference type="RefSeq" id="WP_310054572.1">
    <property type="nucleotide sequence ID" value="NZ_JAVDVW010000002.1"/>
</dbReference>
<evidence type="ECO:0000313" key="3">
    <source>
        <dbReference type="Proteomes" id="UP001267878"/>
    </source>
</evidence>
<evidence type="ECO:0000313" key="2">
    <source>
        <dbReference type="EMBL" id="MDR7100034.1"/>
    </source>
</evidence>
<sequence length="100" mass="9966">MDTAIATARWTKLALTFAGIIAAIVLGVATRIGLDMASYFETETVLARDGGATGAATPASPHAPAGVVPIVAAAGTPAVEVRNDDAADLQHSTPKAATVP</sequence>
<name>A0ABU1VRC0_9GAMM</name>
<evidence type="ECO:0000256" key="1">
    <source>
        <dbReference type="SAM" id="Phobius"/>
    </source>
</evidence>
<gene>
    <name evidence="2" type="ORF">J2X04_002415</name>
</gene>
<reference evidence="2 3" key="1">
    <citation type="submission" date="2023-07" db="EMBL/GenBank/DDBJ databases">
        <title>Sorghum-associated microbial communities from plants grown in Nebraska, USA.</title>
        <authorList>
            <person name="Schachtman D."/>
        </authorList>
    </citation>
    <scope>NUCLEOTIDE SEQUENCE [LARGE SCALE GENOMIC DNA]</scope>
    <source>
        <strain evidence="2 3">BE187</strain>
    </source>
</reference>